<evidence type="ECO:0000313" key="2">
    <source>
        <dbReference type="Proteomes" id="UP000000662"/>
    </source>
</evidence>
<proteinExistence type="predicted"/>
<evidence type="ECO:0000313" key="1">
    <source>
        <dbReference type="EMBL" id="ABI88239.1"/>
    </source>
</evidence>
<dbReference type="GeneID" id="93085115"/>
<gene>
    <name evidence="1" type="ordered locus">Bamb_2683</name>
</gene>
<accession>Q0BC84</accession>
<evidence type="ECO:0008006" key="3">
    <source>
        <dbReference type="Google" id="ProtNLM"/>
    </source>
</evidence>
<dbReference type="Pfam" id="PF11161">
    <property type="entry name" value="DUF2944"/>
    <property type="match status" value="1"/>
</dbReference>
<reference evidence="1" key="1">
    <citation type="submission" date="2009-01" db="EMBL/GenBank/DDBJ databases">
        <title>Complete sequence of Chromosome 1 of Burkholderia cepacia AMMD.</title>
        <authorList>
            <consortium name="US DOE Joint Genome Institute"/>
            <person name="Copeland A."/>
            <person name="Lucas S."/>
            <person name="Lapidus A."/>
            <person name="Barry K."/>
            <person name="Detter J.C."/>
            <person name="Glavina del Rio T."/>
            <person name="Hammon N."/>
            <person name="Israni S."/>
            <person name="Pitluck S."/>
            <person name="Bruce D."/>
            <person name="Chain P."/>
            <person name="Malfatti S."/>
            <person name="Shin M."/>
            <person name="Vergez L."/>
            <person name="Schmutz J."/>
            <person name="Larimer F."/>
            <person name="Land M."/>
            <person name="Hauser L."/>
            <person name="Kyrpides N."/>
            <person name="Kim E."/>
            <person name="Parke J."/>
            <person name="Coenye T."/>
            <person name="Konstantinidis K."/>
            <person name="Ramette A."/>
            <person name="Tiedje J."/>
            <person name="Richardson P."/>
        </authorList>
    </citation>
    <scope>NUCLEOTIDE SEQUENCE [LARGE SCALE GENOMIC DNA]</scope>
    <source>
        <strain evidence="1">AMMD</strain>
    </source>
</reference>
<dbReference type="EMBL" id="CP000440">
    <property type="protein sequence ID" value="ABI88239.1"/>
    <property type="molecule type" value="Genomic_DNA"/>
</dbReference>
<name>Q0BC84_BURCM</name>
<dbReference type="InterPro" id="IPR021332">
    <property type="entry name" value="DUF2944"/>
</dbReference>
<dbReference type="Proteomes" id="UP000000662">
    <property type="component" value="Chromosome 1"/>
</dbReference>
<dbReference type="eggNOG" id="ENOG5032RXQ">
    <property type="taxonomic scope" value="Bacteria"/>
</dbReference>
<organism evidence="1 2">
    <name type="scientific">Burkholderia ambifaria (strain ATCC BAA-244 / DSM 16087 / CCUG 44356 / LMG 19182 / AMMD)</name>
    <name type="common">Burkholderia cepacia (strain AMMD)</name>
    <dbReference type="NCBI Taxonomy" id="339670"/>
    <lineage>
        <taxon>Bacteria</taxon>
        <taxon>Pseudomonadati</taxon>
        <taxon>Pseudomonadota</taxon>
        <taxon>Betaproteobacteria</taxon>
        <taxon>Burkholderiales</taxon>
        <taxon>Burkholderiaceae</taxon>
        <taxon>Burkholderia</taxon>
        <taxon>Burkholderia cepacia complex</taxon>
    </lineage>
</organism>
<dbReference type="KEGG" id="bam:Bamb_2683"/>
<keyword evidence="2" id="KW-1185">Reference proteome</keyword>
<dbReference type="AlphaFoldDB" id="Q0BC84"/>
<dbReference type="RefSeq" id="WP_011657820.1">
    <property type="nucleotide sequence ID" value="NC_008390.1"/>
</dbReference>
<sequence length="205" mass="22237">MDDIVRQALAKWPNVPDCTGWLLLDRRGEWRLRDDAAQAAGELGSPIRHAALNAFIGRNYECDAHGQWFFQNGPQRVYVELAYTPWVVRLAERDGQLTLADQTGAPFEPDAAWLDDAGGVLFRAAGTPPRIAALHDHDLGLFADHADFDAMPPMLRWRDGRTLALGNLACADVPATFGFVASPAQRARCDAPDGGNGNSNDGAAS</sequence>
<dbReference type="PATRIC" id="fig|339670.21.peg.2214"/>
<protein>
    <recommendedName>
        <fullName evidence="3">DUF2946 domain-containing protein</fullName>
    </recommendedName>
</protein>